<comment type="caution">
    <text evidence="1">The sequence shown here is derived from an EMBL/GenBank/DDBJ whole genome shotgun (WGS) entry which is preliminary data.</text>
</comment>
<organism evidence="1 2">
    <name type="scientific">Inconstantimicrobium mannanitabidum</name>
    <dbReference type="NCBI Taxonomy" id="1604901"/>
    <lineage>
        <taxon>Bacteria</taxon>
        <taxon>Bacillati</taxon>
        <taxon>Bacillota</taxon>
        <taxon>Clostridia</taxon>
        <taxon>Eubacteriales</taxon>
        <taxon>Clostridiaceae</taxon>
        <taxon>Inconstantimicrobium</taxon>
    </lineage>
</organism>
<evidence type="ECO:0000313" key="2">
    <source>
        <dbReference type="Proteomes" id="UP001058074"/>
    </source>
</evidence>
<keyword evidence="1" id="KW-0378">Hydrolase</keyword>
<keyword evidence="2" id="KW-1185">Reference proteome</keyword>
<name>A0ACB5R949_9CLOT</name>
<dbReference type="Proteomes" id="UP001058074">
    <property type="component" value="Unassembled WGS sequence"/>
</dbReference>
<reference evidence="1" key="1">
    <citation type="journal article" date="2025" name="Int. J. Syst. Evol. Microbiol.">
        <title>Inconstantimicrobium mannanitabidum sp. nov., a novel member of the family Clostridiaceae isolated from anoxic soil under the treatment of reductive soil disinfestation.</title>
        <authorList>
            <person name="Ueki A."/>
            <person name="Tonouchi A."/>
            <person name="Honma S."/>
            <person name="Kaku N."/>
            <person name="Ueki K."/>
        </authorList>
    </citation>
    <scope>NUCLEOTIDE SEQUENCE</scope>
    <source>
        <strain evidence="1">TW13</strain>
    </source>
</reference>
<protein>
    <submittedName>
        <fullName evidence="1">ATP-dependent protease</fullName>
    </submittedName>
</protein>
<keyword evidence="1" id="KW-0645">Protease</keyword>
<gene>
    <name evidence="1" type="ORF">rsdtw13_08060</name>
</gene>
<accession>A0ACB5R949</accession>
<evidence type="ECO:0000313" key="1">
    <source>
        <dbReference type="EMBL" id="GKX65548.1"/>
    </source>
</evidence>
<sequence length="768" mass="87692">MIKELTPAQVIFDFPKLDINKGLEEGKETYIPNMQNIYEEISRMFNIKKEGYNLYIVDSLSKEKLGVIINYLEEKIKLRHAPKDILYVTYEEEREPAPLFVGNGRGKEVQDMVNKIKDIYREKLFDFYNSSSDIDKENIIEELQRARNSSMETLEDLAEKQGFSIKTTSSGVAFIPLKENEMAMTEKEYDELKNEEKDGIIEKASKLKEEAKNILDKLKVIEVDAVEKLKKILITNLSKETEEIKKEFKNLFSDEEEIIEYIQLMCNFIEESSVEVYNMNYEEEEEELGIIFDKYNINVLVDNKDNAVPRIIYEEDPNLQNLIGEIEYEAHKGTYVTDMTLIKAGSILKANEGFLIIDANSLLNNAGSYQGMRKILSTGKLNFDYNRGYLELLTLNTLRTKPIEINTKIILIGDYKIYDLLYSYDEEFKRIFKLNVEYDPIISYANSASKLRAYVLEVAKNNDLLPIEEGAIVEIAKYLARKSGSKKKVVFDGLEIEKLLLLSNDSALSKNQASITQDNVLDFCTKKGIEEREILEMYKDKKINININSHIVGSINGLSVIDTGYYMFGKPIRITCICTKGDGKVIDFQKENNLSGHIHEKSINILTSLLSMFIESYCKISVDFNLSFEQTYGKIEGDSASVAEVLCMLSALSKVPINQNIAVTGSINQFGDIQPIGGVSEKIEGFYNVCEELGDCIGKGVLIPSTNIDELILPPKIEEAINKGDFKIYCMDSIYDAIDVMMLENKIEIKDLTRKIKEQMDLFSDKKQ</sequence>
<dbReference type="EMBL" id="BROD01000001">
    <property type="protein sequence ID" value="GKX65548.1"/>
    <property type="molecule type" value="Genomic_DNA"/>
</dbReference>
<proteinExistence type="predicted"/>